<gene>
    <name evidence="1" type="ORF">EUGRSUZ_C00301</name>
</gene>
<protein>
    <submittedName>
        <fullName evidence="1">Uncharacterized protein</fullName>
    </submittedName>
</protein>
<proteinExistence type="predicted"/>
<name>A0A059CL07_EUCGR</name>
<sequence length="66" mass="7380">MTLILSKVTSCPLCCNFNNGVRSKPNIWDMDARRTLFKPIALLLVILGMGVRRGGWKASTERTGRD</sequence>
<evidence type="ECO:0000313" key="1">
    <source>
        <dbReference type="EMBL" id="KCW78861.1"/>
    </source>
</evidence>
<dbReference type="Gramene" id="KCW78861">
    <property type="protein sequence ID" value="KCW78861"/>
    <property type="gene ID" value="EUGRSUZ_C00301"/>
</dbReference>
<dbReference type="EMBL" id="KK198755">
    <property type="protein sequence ID" value="KCW78861.1"/>
    <property type="molecule type" value="Genomic_DNA"/>
</dbReference>
<dbReference type="InParanoid" id="A0A059CL07"/>
<reference evidence="1" key="1">
    <citation type="submission" date="2013-07" db="EMBL/GenBank/DDBJ databases">
        <title>The genome of Eucalyptus grandis.</title>
        <authorList>
            <person name="Schmutz J."/>
            <person name="Hayes R."/>
            <person name="Myburg A."/>
            <person name="Tuskan G."/>
            <person name="Grattapaglia D."/>
            <person name="Rokhsar D.S."/>
        </authorList>
    </citation>
    <scope>NUCLEOTIDE SEQUENCE</scope>
    <source>
        <tissue evidence="1">Leaf extractions</tissue>
    </source>
</reference>
<accession>A0A059CL07</accession>
<organism evidence="1">
    <name type="scientific">Eucalyptus grandis</name>
    <name type="common">Flooded gum</name>
    <dbReference type="NCBI Taxonomy" id="71139"/>
    <lineage>
        <taxon>Eukaryota</taxon>
        <taxon>Viridiplantae</taxon>
        <taxon>Streptophyta</taxon>
        <taxon>Embryophyta</taxon>
        <taxon>Tracheophyta</taxon>
        <taxon>Spermatophyta</taxon>
        <taxon>Magnoliopsida</taxon>
        <taxon>eudicotyledons</taxon>
        <taxon>Gunneridae</taxon>
        <taxon>Pentapetalae</taxon>
        <taxon>rosids</taxon>
        <taxon>malvids</taxon>
        <taxon>Myrtales</taxon>
        <taxon>Myrtaceae</taxon>
        <taxon>Myrtoideae</taxon>
        <taxon>Eucalypteae</taxon>
        <taxon>Eucalyptus</taxon>
    </lineage>
</organism>
<dbReference type="AlphaFoldDB" id="A0A059CL07"/>